<dbReference type="AlphaFoldDB" id="A0A0E0D1A3"/>
<accession>A0A0E0D1A3</accession>
<proteinExistence type="predicted"/>
<organism evidence="1">
    <name type="scientific">Oryza meridionalis</name>
    <dbReference type="NCBI Taxonomy" id="40149"/>
    <lineage>
        <taxon>Eukaryota</taxon>
        <taxon>Viridiplantae</taxon>
        <taxon>Streptophyta</taxon>
        <taxon>Embryophyta</taxon>
        <taxon>Tracheophyta</taxon>
        <taxon>Spermatophyta</taxon>
        <taxon>Magnoliopsida</taxon>
        <taxon>Liliopsida</taxon>
        <taxon>Poales</taxon>
        <taxon>Poaceae</taxon>
        <taxon>BOP clade</taxon>
        <taxon>Oryzoideae</taxon>
        <taxon>Oryzeae</taxon>
        <taxon>Oryzinae</taxon>
        <taxon>Oryza</taxon>
    </lineage>
</organism>
<dbReference type="EnsemblPlants" id="OMERI03G17410.1">
    <property type="protein sequence ID" value="OMERI03G17410.1"/>
    <property type="gene ID" value="OMERI03G17410"/>
</dbReference>
<dbReference type="Gramene" id="OMERI03G17410.1">
    <property type="protein sequence ID" value="OMERI03G17410.1"/>
    <property type="gene ID" value="OMERI03G17410"/>
</dbReference>
<name>A0A0E0D1A3_9ORYZ</name>
<reference evidence="1" key="2">
    <citation type="submission" date="2018-05" db="EMBL/GenBank/DDBJ databases">
        <title>OmerRS3 (Oryza meridionalis Reference Sequence Version 3).</title>
        <authorList>
            <person name="Zhang J."/>
            <person name="Kudrna D."/>
            <person name="Lee S."/>
            <person name="Talag J."/>
            <person name="Welchert J."/>
            <person name="Wing R.A."/>
        </authorList>
    </citation>
    <scope>NUCLEOTIDE SEQUENCE [LARGE SCALE GENOMIC DNA]</scope>
    <source>
        <strain evidence="1">cv. OR44</strain>
    </source>
</reference>
<keyword evidence="2" id="KW-1185">Reference proteome</keyword>
<evidence type="ECO:0000313" key="1">
    <source>
        <dbReference type="EnsemblPlants" id="OMERI03G17410.1"/>
    </source>
</evidence>
<reference evidence="1" key="1">
    <citation type="submission" date="2015-04" db="UniProtKB">
        <authorList>
            <consortium name="EnsemblPlants"/>
        </authorList>
    </citation>
    <scope>IDENTIFICATION</scope>
</reference>
<protein>
    <submittedName>
        <fullName evidence="1">Uncharacterized protein</fullName>
    </submittedName>
</protein>
<dbReference type="HOGENOM" id="CLU_2982405_0_0_1"/>
<dbReference type="Proteomes" id="UP000008021">
    <property type="component" value="Chromosome 3"/>
</dbReference>
<evidence type="ECO:0000313" key="2">
    <source>
        <dbReference type="Proteomes" id="UP000008021"/>
    </source>
</evidence>
<sequence>MKELREKECVHQLLNAKTERSCLISLVLHLLNCSWISEIDLFSMAGIVDEDIRISFDQ</sequence>